<reference evidence="3" key="1">
    <citation type="submission" date="2015-09" db="EMBL/GenBank/DDBJ databases">
        <authorList>
            <consortium name="Pathogen Informatics"/>
        </authorList>
    </citation>
    <scope>NUCLEOTIDE SEQUENCE [LARGE SCALE GENOMIC DNA]</scope>
    <source>
        <strain evidence="3">Lake Konstanz</strain>
    </source>
</reference>
<protein>
    <submittedName>
        <fullName evidence="2">Uncharacterized protein</fullName>
    </submittedName>
</protein>
<sequence>WKESVMLSDAPGSAQLLQLQELYVQRTELSERRQVLRMLDEVTSHDLRRGLDAMLDLLTLNDELDTSTAVEILPDVLATARRLATSMTQAHRERFLHRLCVISACYPDHASDVEAVGVAIVQAAEAVAVSWMDILQLSVFGVGADEAVCAAQRLMRDVSLSEVQDEAGDVAEAPSGDSDLSIRVQIEARRALQLRANATNAPIPCDNLKWTLPEDLTIDPTLTKVHPHYRRSGGAAVALRRRWAEQNVSTTSVVDDVINILGGGGSGDEEHATAGSPLDLLSWTCAHATWGEVNASIYSLNVRHDHKEVFQSDADDSDDSSEDEHDDVSADGWKEWADNKYLCPSIGSQVIFSSLCDMPKEKRSVAFQQICEHVNEAGHDPVKLSSSLQMRKQRICLEVIVEALRLPVGSDLQLLAAQHVAARTESVDENQKHIAPLTHFVSKALQRSFQPETIVSLLPVLQSVASKHWKCKDGRSNELLRKRKPRLLTMTPTDHLFGRSSPLWSYNEDIRRRATETALAQISSQKGSATALKIIGQCLFALLSPPNSLHRSIVMNVITELTKAINWAKTGPLAITSHANDSNDSGSDDSSSEGNDEAFSETIKIAQIISPTAAKVLIEAFATTQPRIIIDCFLREDTSTRIRASIVSTAVIVYGQRPDILDTYFEDIRLLNLAGSMLVLLSNNTDRDSKELEVILVNFFERLTVHIDAQHDDAWLTKERADILCEGECGLLKQHPILEKLRRTLLSRFLADGVITTDEQVVFSEFLGAADMTVSLTRQGCVVLDETEYRMQGNTVEFLASKNRARATYPRTTNDARTAAADVKTATTLMVEGNVLGTGGAVLSLLHDEGSATQLVVFERRTAFGDVVVHAVDRDLRASEPRALHPLASDAERERMRRELAWEPLYGGSADGKFREHTWWHFAVPAEKQLECVETLCAAVEMRSRLPAGIERSAEPPVAPQSARLDLVERVRQFVGAQVFEAASTSSACKLRANAADVLRPVDPALRTELQLHAMSRRLKTTEGAITGLRDGLTKLEVSVEDATRTIDALTAAMPDLDQLPRLLERDRDEQVRAAEVRRLESGEYTRAVYHELRSQLNGVYVAAQAVMSSIVANSQTGTAGVVGSVLSAISGSIPVVGSAVGCIGAMLSAVDAVQQEERLRRYVRVAPSGVVMDSIAEYAARRIAQMAITPAEVRATLSKPAIVSEKLGELKRAAMRFLEPPTTVAGTDEQRGRQDAAQLCALIVVKLQEGEALPSSTNEVCDVIVTFVEVHFDRGQKKESASSTALSLEPHPPSQPRQSAPAAEKPDHLVEERAGGACCQVM</sequence>
<evidence type="ECO:0000313" key="2">
    <source>
        <dbReference type="EMBL" id="CUG92381.1"/>
    </source>
</evidence>
<feature type="region of interest" description="Disordered" evidence="1">
    <location>
        <begin position="1279"/>
        <end position="1316"/>
    </location>
</feature>
<evidence type="ECO:0000313" key="3">
    <source>
        <dbReference type="Proteomes" id="UP000051952"/>
    </source>
</evidence>
<dbReference type="VEuPathDB" id="TriTrypDB:BSAL_37000"/>
<keyword evidence="3" id="KW-1185">Reference proteome</keyword>
<evidence type="ECO:0000256" key="1">
    <source>
        <dbReference type="SAM" id="MobiDB-lite"/>
    </source>
</evidence>
<accession>A0A0S4JSR4</accession>
<dbReference type="Proteomes" id="UP000051952">
    <property type="component" value="Unassembled WGS sequence"/>
</dbReference>
<feature type="compositionally biased region" description="Basic and acidic residues" evidence="1">
    <location>
        <begin position="1305"/>
        <end position="1315"/>
    </location>
</feature>
<feature type="non-terminal residue" evidence="2">
    <location>
        <position position="1"/>
    </location>
</feature>
<dbReference type="EMBL" id="CYKH01002038">
    <property type="protein sequence ID" value="CUG92381.1"/>
    <property type="molecule type" value="Genomic_DNA"/>
</dbReference>
<gene>
    <name evidence="2" type="ORF">BSAL_37000</name>
</gene>
<organism evidence="2 3">
    <name type="scientific">Bodo saltans</name>
    <name type="common">Flagellated protozoan</name>
    <dbReference type="NCBI Taxonomy" id="75058"/>
    <lineage>
        <taxon>Eukaryota</taxon>
        <taxon>Discoba</taxon>
        <taxon>Euglenozoa</taxon>
        <taxon>Kinetoplastea</taxon>
        <taxon>Metakinetoplastina</taxon>
        <taxon>Eubodonida</taxon>
        <taxon>Bodonidae</taxon>
        <taxon>Bodo</taxon>
    </lineage>
</organism>
<name>A0A0S4JSR4_BODSA</name>
<proteinExistence type="predicted"/>